<dbReference type="Proteomes" id="UP000324800">
    <property type="component" value="Unassembled WGS sequence"/>
</dbReference>
<sequence>MDVNHDHSKNVRQFSELGTPQTHAQRTNSSHAVDLTVAQLDLDVCHSDRQLAPTVATNALIQSTTPLPLVQGQLMQILEGVTGASLQETDFYAINISRLTTPAATLDNRRARLNILFASFRDMRAWYTYHLTHFGGQFDRIIDWYCLRTSPGPQPGSTRRYGENMTFFWDKRPFI</sequence>
<dbReference type="AlphaFoldDB" id="A0A5J4VYD0"/>
<reference evidence="2 3" key="1">
    <citation type="submission" date="2019-03" db="EMBL/GenBank/DDBJ databases">
        <title>Single cell metagenomics reveals metabolic interactions within the superorganism composed of flagellate Streblomastix strix and complex community of Bacteroidetes bacteria on its surface.</title>
        <authorList>
            <person name="Treitli S.C."/>
            <person name="Kolisko M."/>
            <person name="Husnik F."/>
            <person name="Keeling P."/>
            <person name="Hampl V."/>
        </authorList>
    </citation>
    <scope>NUCLEOTIDE SEQUENCE [LARGE SCALE GENOMIC DNA]</scope>
    <source>
        <strain evidence="2">ST1C</strain>
    </source>
</reference>
<proteinExistence type="predicted"/>
<gene>
    <name evidence="2" type="ORF">EZS28_016814</name>
</gene>
<accession>A0A5J4VYD0</accession>
<protein>
    <submittedName>
        <fullName evidence="2">Uncharacterized protein</fullName>
    </submittedName>
</protein>
<evidence type="ECO:0000313" key="2">
    <source>
        <dbReference type="EMBL" id="KAA6387661.1"/>
    </source>
</evidence>
<name>A0A5J4VYD0_9EUKA</name>
<organism evidence="2 3">
    <name type="scientific">Streblomastix strix</name>
    <dbReference type="NCBI Taxonomy" id="222440"/>
    <lineage>
        <taxon>Eukaryota</taxon>
        <taxon>Metamonada</taxon>
        <taxon>Preaxostyla</taxon>
        <taxon>Oxymonadida</taxon>
        <taxon>Streblomastigidae</taxon>
        <taxon>Streblomastix</taxon>
    </lineage>
</organism>
<evidence type="ECO:0000256" key="1">
    <source>
        <dbReference type="SAM" id="MobiDB-lite"/>
    </source>
</evidence>
<comment type="caution">
    <text evidence="2">The sequence shown here is derived from an EMBL/GenBank/DDBJ whole genome shotgun (WGS) entry which is preliminary data.</text>
</comment>
<dbReference type="EMBL" id="SNRW01004288">
    <property type="protein sequence ID" value="KAA6387661.1"/>
    <property type="molecule type" value="Genomic_DNA"/>
</dbReference>
<feature type="region of interest" description="Disordered" evidence="1">
    <location>
        <begin position="1"/>
        <end position="30"/>
    </location>
</feature>
<evidence type="ECO:0000313" key="3">
    <source>
        <dbReference type="Proteomes" id="UP000324800"/>
    </source>
</evidence>
<feature type="compositionally biased region" description="Polar residues" evidence="1">
    <location>
        <begin position="11"/>
        <end position="30"/>
    </location>
</feature>